<keyword evidence="2" id="KW-1185">Reference proteome</keyword>
<dbReference type="EMBL" id="JASBWR010000033">
    <property type="protein sequence ID" value="KAJ9105727.1"/>
    <property type="molecule type" value="Genomic_DNA"/>
</dbReference>
<evidence type="ECO:0000313" key="1">
    <source>
        <dbReference type="EMBL" id="KAJ9105727.1"/>
    </source>
</evidence>
<sequence length="540" mass="61285">MTDSPIASEATSVTVSSKPKPTHLFVLVHGLLGGPNHMQSIERCIKTLLPSESKHKIVTLRPSSFRFWKTFDGLKLNAERVITDILYEIETLRQENNLKVEKISLVGYSLGGLISRYVIGMLEEIGFFDIVEPVFFTTFATPHVGVEFLNNNVFDRTANALGQYLFGYTGTQMFLTDSQSTLVSMADPEKKYMKGLLRFQKHILLANVRNDRTVPFFTSFISQHSPFDQWSIIKIKYLKDLPQAHIGRSHVRPKFVDLTRSHVLEPTSSDKGNIQEGTSFWRRNRFARFVVVVAVMLLLLPIWIPVIIIGSSFASMYSYIKLQIISTPQVASHWDKVKGSVYGTKPVDPEDAEIGQNRRAQRKKLARHDTFKGDTSELTENAMENMLYAEARITGKSPRITNDDETAEELREEDTETEVDETDADANNLIILKFTKGLRAVDIDAAANDAAIDRHLQTLMTKDLTKFPVFTPKSKLNLSEDKRYIIENLNNIDWIKVPVYIDAWNAHDGIIARRGPRTNTKGTATIGLWVSILRRHLQEN</sequence>
<accession>A0ACC2W291</accession>
<proteinExistence type="predicted"/>
<organism evidence="1 2">
    <name type="scientific">Naganishia cerealis</name>
    <dbReference type="NCBI Taxonomy" id="610337"/>
    <lineage>
        <taxon>Eukaryota</taxon>
        <taxon>Fungi</taxon>
        <taxon>Dikarya</taxon>
        <taxon>Basidiomycota</taxon>
        <taxon>Agaricomycotina</taxon>
        <taxon>Tremellomycetes</taxon>
        <taxon>Filobasidiales</taxon>
        <taxon>Filobasidiaceae</taxon>
        <taxon>Naganishia</taxon>
    </lineage>
</organism>
<gene>
    <name evidence="1" type="ORF">QFC19_003502</name>
</gene>
<comment type="caution">
    <text evidence="1">The sequence shown here is derived from an EMBL/GenBank/DDBJ whole genome shotgun (WGS) entry which is preliminary data.</text>
</comment>
<name>A0ACC2W291_9TREE</name>
<evidence type="ECO:0000313" key="2">
    <source>
        <dbReference type="Proteomes" id="UP001241377"/>
    </source>
</evidence>
<protein>
    <submittedName>
        <fullName evidence="1">Uncharacterized protein</fullName>
    </submittedName>
</protein>
<reference evidence="1" key="1">
    <citation type="submission" date="2023-04" db="EMBL/GenBank/DDBJ databases">
        <title>Draft Genome sequencing of Naganishia species isolated from polar environments using Oxford Nanopore Technology.</title>
        <authorList>
            <person name="Leo P."/>
            <person name="Venkateswaran K."/>
        </authorList>
    </citation>
    <scope>NUCLEOTIDE SEQUENCE</scope>
    <source>
        <strain evidence="1">MNA-CCFEE 5261</strain>
    </source>
</reference>
<dbReference type="Proteomes" id="UP001241377">
    <property type="component" value="Unassembled WGS sequence"/>
</dbReference>